<keyword evidence="7 10" id="KW-0472">Membrane</keyword>
<sequence>MKSAISRKSLWPSITFAMLLLKCVHSEIEVRTVFNDTIAIFYDEQITTLPDSGVSGRLLLANPQNACSPIDKPPKVATTNLGWIALIHKFDCRLQTKLRNAKRAGFAAVIIFPIDSFVLESPSLDGFAPLPAVIVTEEDAYVLKRDFLYKFGSLYYLIISRSHSQHFFGFFDFIFVALIIITLCVLSICCAYLMVILLKRCISKSCRYVKKRYVLRKLLKQLPILRFKEGDRFDTCVICLEEYNEGDKLRALPCHHVFHVKCIDPWLIKRKKVCPVCKARLRIAGVKNHDTSESESEQTTVNERTPLLSNNQSNQRNSSRRIGENSNQTQAFTNEVELESNDVENSSRTRTTAEVYLNTESTNQTGANVSVII</sequence>
<dbReference type="Pfam" id="PF02225">
    <property type="entry name" value="PA"/>
    <property type="match status" value="1"/>
</dbReference>
<feature type="chain" id="PRO_5018531983" evidence="11">
    <location>
        <begin position="27"/>
        <end position="373"/>
    </location>
</feature>
<dbReference type="InterPro" id="IPR003137">
    <property type="entry name" value="PA_domain"/>
</dbReference>
<feature type="region of interest" description="Disordered" evidence="9">
    <location>
        <begin position="288"/>
        <end position="349"/>
    </location>
</feature>
<feature type="transmembrane region" description="Helical" evidence="10">
    <location>
        <begin position="167"/>
        <end position="198"/>
    </location>
</feature>
<evidence type="ECO:0000313" key="13">
    <source>
        <dbReference type="EMBL" id="RWS04766.1"/>
    </source>
</evidence>
<dbReference type="Pfam" id="PF13639">
    <property type="entry name" value="zf-RING_2"/>
    <property type="match status" value="1"/>
</dbReference>
<reference evidence="13 14" key="1">
    <citation type="journal article" date="2018" name="Gigascience">
        <title>Genomes of trombidid mites reveal novel predicted allergens and laterally-transferred genes associated with secondary metabolism.</title>
        <authorList>
            <person name="Dong X."/>
            <person name="Chaisiri K."/>
            <person name="Xia D."/>
            <person name="Armstrong S.D."/>
            <person name="Fang Y."/>
            <person name="Donnelly M.J."/>
            <person name="Kadowaki T."/>
            <person name="McGarry J.W."/>
            <person name="Darby A.C."/>
            <person name="Makepeace B.L."/>
        </authorList>
    </citation>
    <scope>NUCLEOTIDE SEQUENCE [LARGE SCALE GENOMIC DNA]</scope>
    <source>
        <strain evidence="13">UoL-WK</strain>
    </source>
</reference>
<dbReference type="SUPFAM" id="SSF57850">
    <property type="entry name" value="RING/U-box"/>
    <property type="match status" value="1"/>
</dbReference>
<keyword evidence="6 10" id="KW-1133">Transmembrane helix</keyword>
<dbReference type="InterPro" id="IPR001841">
    <property type="entry name" value="Znf_RING"/>
</dbReference>
<accession>A0A3S3RR54</accession>
<feature type="domain" description="RING-type" evidence="12">
    <location>
        <begin position="236"/>
        <end position="278"/>
    </location>
</feature>
<evidence type="ECO:0000256" key="10">
    <source>
        <dbReference type="SAM" id="Phobius"/>
    </source>
</evidence>
<keyword evidence="2 10" id="KW-0812">Transmembrane</keyword>
<dbReference type="GO" id="GO:0008270">
    <property type="term" value="F:zinc ion binding"/>
    <property type="evidence" value="ECO:0007669"/>
    <property type="project" value="UniProtKB-KW"/>
</dbReference>
<dbReference type="PANTHER" id="PTHR46539:SF1">
    <property type="entry name" value="E3 UBIQUITIN-PROTEIN LIGASE ATL42"/>
    <property type="match status" value="1"/>
</dbReference>
<dbReference type="FunFam" id="3.30.40.10:FF:000388">
    <property type="entry name" value="Putative RING zinc finger domain superfamily protein"/>
    <property type="match status" value="1"/>
</dbReference>
<dbReference type="Gene3D" id="3.30.40.10">
    <property type="entry name" value="Zinc/RING finger domain, C3HC4 (zinc finger)"/>
    <property type="match status" value="1"/>
</dbReference>
<evidence type="ECO:0000256" key="3">
    <source>
        <dbReference type="ARBA" id="ARBA00022723"/>
    </source>
</evidence>
<evidence type="ECO:0000256" key="2">
    <source>
        <dbReference type="ARBA" id="ARBA00022692"/>
    </source>
</evidence>
<keyword evidence="4 8" id="KW-0863">Zinc-finger</keyword>
<keyword evidence="14" id="KW-1185">Reference proteome</keyword>
<name>A0A3S3RR54_9ACAR</name>
<protein>
    <submittedName>
        <fullName evidence="13">E3 ubiquitin-protein ligase RNF13-like protein</fullName>
    </submittedName>
</protein>
<evidence type="ECO:0000313" key="14">
    <source>
        <dbReference type="Proteomes" id="UP000285301"/>
    </source>
</evidence>
<evidence type="ECO:0000256" key="5">
    <source>
        <dbReference type="ARBA" id="ARBA00022833"/>
    </source>
</evidence>
<evidence type="ECO:0000256" key="11">
    <source>
        <dbReference type="SAM" id="SignalP"/>
    </source>
</evidence>
<evidence type="ECO:0000256" key="6">
    <source>
        <dbReference type="ARBA" id="ARBA00022989"/>
    </source>
</evidence>
<dbReference type="Proteomes" id="UP000285301">
    <property type="component" value="Unassembled WGS sequence"/>
</dbReference>
<keyword evidence="5" id="KW-0862">Zinc</keyword>
<proteinExistence type="predicted"/>
<feature type="compositionally biased region" description="Polar residues" evidence="9">
    <location>
        <begin position="324"/>
        <end position="333"/>
    </location>
</feature>
<dbReference type="InterPro" id="IPR013083">
    <property type="entry name" value="Znf_RING/FYVE/PHD"/>
</dbReference>
<evidence type="ECO:0000256" key="1">
    <source>
        <dbReference type="ARBA" id="ARBA00004370"/>
    </source>
</evidence>
<evidence type="ECO:0000256" key="9">
    <source>
        <dbReference type="SAM" id="MobiDB-lite"/>
    </source>
</evidence>
<dbReference type="PROSITE" id="PS50089">
    <property type="entry name" value="ZF_RING_2"/>
    <property type="match status" value="1"/>
</dbReference>
<dbReference type="EMBL" id="NCKU01005282">
    <property type="protein sequence ID" value="RWS04766.1"/>
    <property type="molecule type" value="Genomic_DNA"/>
</dbReference>
<comment type="caution">
    <text evidence="13">The sequence shown here is derived from an EMBL/GenBank/DDBJ whole genome shotgun (WGS) entry which is preliminary data.</text>
</comment>
<organism evidence="13 14">
    <name type="scientific">Dinothrombium tinctorium</name>
    <dbReference type="NCBI Taxonomy" id="1965070"/>
    <lineage>
        <taxon>Eukaryota</taxon>
        <taxon>Metazoa</taxon>
        <taxon>Ecdysozoa</taxon>
        <taxon>Arthropoda</taxon>
        <taxon>Chelicerata</taxon>
        <taxon>Arachnida</taxon>
        <taxon>Acari</taxon>
        <taxon>Acariformes</taxon>
        <taxon>Trombidiformes</taxon>
        <taxon>Prostigmata</taxon>
        <taxon>Anystina</taxon>
        <taxon>Parasitengona</taxon>
        <taxon>Trombidioidea</taxon>
        <taxon>Trombidiidae</taxon>
        <taxon>Dinothrombium</taxon>
    </lineage>
</organism>
<dbReference type="Gene3D" id="3.50.30.30">
    <property type="match status" value="1"/>
</dbReference>
<dbReference type="GO" id="GO:0016020">
    <property type="term" value="C:membrane"/>
    <property type="evidence" value="ECO:0007669"/>
    <property type="project" value="UniProtKB-SubCell"/>
</dbReference>
<evidence type="ECO:0000259" key="12">
    <source>
        <dbReference type="PROSITE" id="PS50089"/>
    </source>
</evidence>
<dbReference type="OrthoDB" id="8062037at2759"/>
<comment type="subcellular location">
    <subcellularLocation>
        <location evidence="1">Membrane</location>
    </subcellularLocation>
</comment>
<gene>
    <name evidence="13" type="ORF">B4U79_13651</name>
</gene>
<keyword evidence="3" id="KW-0479">Metal-binding</keyword>
<feature type="signal peptide" evidence="11">
    <location>
        <begin position="1"/>
        <end position="26"/>
    </location>
</feature>
<dbReference type="STRING" id="1965070.A0A3S3RR54"/>
<evidence type="ECO:0000256" key="4">
    <source>
        <dbReference type="ARBA" id="ARBA00022771"/>
    </source>
</evidence>
<evidence type="ECO:0000256" key="8">
    <source>
        <dbReference type="PROSITE-ProRule" id="PRU00175"/>
    </source>
</evidence>
<keyword evidence="11" id="KW-0732">Signal</keyword>
<dbReference type="PANTHER" id="PTHR46539">
    <property type="entry name" value="E3 UBIQUITIN-PROTEIN LIGASE ATL42"/>
    <property type="match status" value="1"/>
</dbReference>
<evidence type="ECO:0000256" key="7">
    <source>
        <dbReference type="ARBA" id="ARBA00023136"/>
    </source>
</evidence>
<dbReference type="AlphaFoldDB" id="A0A3S3RR54"/>
<dbReference type="SMART" id="SM00184">
    <property type="entry name" value="RING"/>
    <property type="match status" value="1"/>
</dbReference>